<evidence type="ECO:0000256" key="9">
    <source>
        <dbReference type="PIRSR" id="PIRSR000296-2"/>
    </source>
</evidence>
<evidence type="ECO:0000256" key="5">
    <source>
        <dbReference type="ARBA" id="ARBA00023002"/>
    </source>
</evidence>
<dbReference type="GO" id="GO:0042542">
    <property type="term" value="P:response to hydrogen peroxide"/>
    <property type="evidence" value="ECO:0007669"/>
    <property type="project" value="TreeGrafter"/>
</dbReference>
<dbReference type="InterPro" id="IPR020835">
    <property type="entry name" value="Catalase_sf"/>
</dbReference>
<feature type="binding site" description="axial binding residue" evidence="9">
    <location>
        <position position="344"/>
    </location>
    <ligand>
        <name>heme</name>
        <dbReference type="ChEBI" id="CHEBI:30413"/>
    </ligand>
    <ligandPart>
        <name>Fe</name>
        <dbReference type="ChEBI" id="CHEBI:18248"/>
    </ligandPart>
</feature>
<comment type="cofactor">
    <cofactor evidence="7">
        <name>heme</name>
        <dbReference type="ChEBI" id="CHEBI:30413"/>
    </cofactor>
</comment>
<reference evidence="13 14" key="1">
    <citation type="journal article" date="2015" name="Genome Announc.">
        <title>Complete Genome Sequencing of Stenotrophomonas acidaminiphila ZAC14D2_NAIMI4_2, a Multidrug-Resistant Strain Isolated from Sediments of a Polluted River in Mexico, Uncovers New Antibiotic Resistance Genes and a Novel Class-II Lasso Peptide Biosynthesis Gene Cluster.</title>
        <authorList>
            <person name="Vinuesa P."/>
            <person name="Ochoa-Sanchez L.E."/>
        </authorList>
    </citation>
    <scope>NUCLEOTIDE SEQUENCE [LARGE SCALE GENOMIC DNA]</scope>
    <source>
        <strain evidence="13 14">ZAC14D2_NAIMI4_2</strain>
    </source>
</reference>
<dbReference type="AlphaFoldDB" id="A0A0S1B3W5"/>
<organism evidence="13 14">
    <name type="scientific">Stenotrophomonas acidaminiphila</name>
    <dbReference type="NCBI Taxonomy" id="128780"/>
    <lineage>
        <taxon>Bacteria</taxon>
        <taxon>Pseudomonadati</taxon>
        <taxon>Pseudomonadota</taxon>
        <taxon>Gammaproteobacteria</taxon>
        <taxon>Lysobacterales</taxon>
        <taxon>Lysobacteraceae</taxon>
        <taxon>Stenotrophomonas</taxon>
    </lineage>
</organism>
<dbReference type="InterPro" id="IPR018028">
    <property type="entry name" value="Catalase"/>
</dbReference>
<dbReference type="EC" id="1.11.1.-" evidence="7"/>
<evidence type="ECO:0000313" key="14">
    <source>
        <dbReference type="Proteomes" id="UP000061010"/>
    </source>
</evidence>
<dbReference type="SMART" id="SM01060">
    <property type="entry name" value="Catalase"/>
    <property type="match status" value="1"/>
</dbReference>
<feature type="region of interest" description="Disordered" evidence="10">
    <location>
        <begin position="348"/>
        <end position="368"/>
    </location>
</feature>
<sequence>MPLFPYTRAGRPPPAPRRHTPLPWIALIALILGAIALAFAWLAGWIGRERLTAQRFTDTIEATGAAHPGFRRAHSKGVCVSGWFEPSAQAPSLSRARVFAQPRVPVLGRLSIGGGDPHGADGNARVRSIALQLVGDDGQEWRMAMNSFPFFAVPTPEAFFEQTRAQVPDPATGKPDPAKMAAVLAKYPSAQAFQQWARTAPWTDSWANTTFNGINSFWFTNAQGQKRAVRWRWQPQAAVVELDAAARGRADADFLSQDLQRRLAAGPLRWNLVVSLAGPGDAIDDPSVPWPASRPEVMAGVLSLDRMQSQEQGACGELNFDPLILPDGMRGSDDPVLAARSAIYSQSFNRRERERAAGAPAQPQEATR</sequence>
<dbReference type="Gene3D" id="2.40.180.10">
    <property type="entry name" value="Catalase core domain"/>
    <property type="match status" value="1"/>
</dbReference>
<keyword evidence="5 7" id="KW-0560">Oxidoreductase</keyword>
<keyword evidence="11" id="KW-1133">Transmembrane helix</keyword>
<dbReference type="GO" id="GO:0004096">
    <property type="term" value="F:catalase activity"/>
    <property type="evidence" value="ECO:0007669"/>
    <property type="project" value="InterPro"/>
</dbReference>
<dbReference type="PANTHER" id="PTHR11465">
    <property type="entry name" value="CATALASE"/>
    <property type="match status" value="1"/>
</dbReference>
<comment type="similarity">
    <text evidence="1 7">Belongs to the catalase family.</text>
</comment>
<dbReference type="GO" id="GO:0046872">
    <property type="term" value="F:metal ion binding"/>
    <property type="evidence" value="ECO:0007669"/>
    <property type="project" value="UniProtKB-KW"/>
</dbReference>
<comment type="function">
    <text evidence="7">Has an organic peroxide-dependent peroxidase activity.</text>
</comment>
<keyword evidence="11" id="KW-0472">Membrane</keyword>
<evidence type="ECO:0000256" key="2">
    <source>
        <dbReference type="ARBA" id="ARBA00022559"/>
    </source>
</evidence>
<dbReference type="GO" id="GO:0005737">
    <property type="term" value="C:cytoplasm"/>
    <property type="evidence" value="ECO:0007669"/>
    <property type="project" value="TreeGrafter"/>
</dbReference>
<keyword evidence="6 7" id="KW-0408">Iron</keyword>
<dbReference type="PROSITE" id="PS51402">
    <property type="entry name" value="CATALASE_3"/>
    <property type="match status" value="1"/>
</dbReference>
<evidence type="ECO:0000259" key="12">
    <source>
        <dbReference type="SMART" id="SM01060"/>
    </source>
</evidence>
<evidence type="ECO:0000256" key="4">
    <source>
        <dbReference type="ARBA" id="ARBA00022723"/>
    </source>
</evidence>
<dbReference type="PIRSF" id="PIRSF000296">
    <property type="entry name" value="SrpA"/>
    <property type="match status" value="1"/>
</dbReference>
<protein>
    <recommendedName>
        <fullName evidence="7">Catalase-related peroxidase</fullName>
        <ecNumber evidence="7">1.11.1.-</ecNumber>
    </recommendedName>
</protein>
<evidence type="ECO:0000256" key="6">
    <source>
        <dbReference type="ARBA" id="ARBA00023004"/>
    </source>
</evidence>
<dbReference type="GO" id="GO:0042744">
    <property type="term" value="P:hydrogen peroxide catabolic process"/>
    <property type="evidence" value="ECO:0007669"/>
    <property type="project" value="TreeGrafter"/>
</dbReference>
<dbReference type="EMBL" id="CP012900">
    <property type="protein sequence ID" value="ALJ29670.1"/>
    <property type="molecule type" value="Genomic_DNA"/>
</dbReference>
<dbReference type="InterPro" id="IPR024168">
    <property type="entry name" value="Catalase_SrpA-type_pred"/>
</dbReference>
<keyword evidence="2 7" id="KW-0575">Peroxidase</keyword>
<evidence type="ECO:0000256" key="11">
    <source>
        <dbReference type="SAM" id="Phobius"/>
    </source>
</evidence>
<gene>
    <name evidence="13" type="primary">katA_2</name>
    <name evidence="13" type="ORF">AOT14_33300</name>
</gene>
<dbReference type="Proteomes" id="UP000061010">
    <property type="component" value="Chromosome"/>
</dbReference>
<name>A0A0S1B3W5_9GAMM</name>
<dbReference type="GO" id="GO:0020037">
    <property type="term" value="F:heme binding"/>
    <property type="evidence" value="ECO:0007669"/>
    <property type="project" value="InterPro"/>
</dbReference>
<keyword evidence="14" id="KW-1185">Reference proteome</keyword>
<feature type="domain" description="Catalase core" evidence="12">
    <location>
        <begin position="49"/>
        <end position="367"/>
    </location>
</feature>
<evidence type="ECO:0000256" key="3">
    <source>
        <dbReference type="ARBA" id="ARBA00022617"/>
    </source>
</evidence>
<dbReference type="PANTHER" id="PTHR11465:SF9">
    <property type="entry name" value="CATALASE"/>
    <property type="match status" value="1"/>
</dbReference>
<dbReference type="InterPro" id="IPR011614">
    <property type="entry name" value="Catalase_core"/>
</dbReference>
<feature type="transmembrane region" description="Helical" evidence="11">
    <location>
        <begin position="24"/>
        <end position="46"/>
    </location>
</feature>
<keyword evidence="4 7" id="KW-0479">Metal-binding</keyword>
<evidence type="ECO:0000256" key="10">
    <source>
        <dbReference type="SAM" id="MobiDB-lite"/>
    </source>
</evidence>
<accession>A0A0S1B3W5</accession>
<dbReference type="Pfam" id="PF00199">
    <property type="entry name" value="Catalase"/>
    <property type="match status" value="1"/>
</dbReference>
<feature type="active site" evidence="8">
    <location>
        <position position="74"/>
    </location>
</feature>
<evidence type="ECO:0000256" key="1">
    <source>
        <dbReference type="ARBA" id="ARBA00005329"/>
    </source>
</evidence>
<keyword evidence="3 7" id="KW-0349">Heme</keyword>
<evidence type="ECO:0000256" key="8">
    <source>
        <dbReference type="PIRSR" id="PIRSR000296-1"/>
    </source>
</evidence>
<keyword evidence="11" id="KW-0812">Transmembrane</keyword>
<feature type="compositionally biased region" description="Low complexity" evidence="10">
    <location>
        <begin position="357"/>
        <end position="368"/>
    </location>
</feature>
<dbReference type="KEGG" id="sacz:AOT14_33300"/>
<dbReference type="PATRIC" id="fig|128780.6.peg.3367"/>
<dbReference type="CDD" id="cd08153">
    <property type="entry name" value="srpA_like"/>
    <property type="match status" value="1"/>
</dbReference>
<dbReference type="OrthoDB" id="255727at2"/>
<evidence type="ECO:0000313" key="13">
    <source>
        <dbReference type="EMBL" id="ALJ29670.1"/>
    </source>
</evidence>
<dbReference type="SUPFAM" id="SSF56634">
    <property type="entry name" value="Heme-dependent catalase-like"/>
    <property type="match status" value="1"/>
</dbReference>
<proteinExistence type="inferred from homology"/>
<evidence type="ECO:0000256" key="7">
    <source>
        <dbReference type="PIRNR" id="PIRNR000296"/>
    </source>
</evidence>
<dbReference type="Gene3D" id="1.20.1280.120">
    <property type="match status" value="1"/>
</dbReference>